<evidence type="ECO:0000313" key="3">
    <source>
        <dbReference type="EMBL" id="KAI7813612.1"/>
    </source>
</evidence>
<feature type="region of interest" description="Disordered" evidence="2">
    <location>
        <begin position="285"/>
        <end position="347"/>
    </location>
</feature>
<name>A0A9W8CBE4_TRIRA</name>
<protein>
    <submittedName>
        <fullName evidence="3">Trichohyalin</fullName>
    </submittedName>
</protein>
<evidence type="ECO:0000313" key="4">
    <source>
        <dbReference type="Proteomes" id="UP001059041"/>
    </source>
</evidence>
<gene>
    <name evidence="3" type="ORF">IRJ41_023226</name>
</gene>
<feature type="coiled-coil region" evidence="1">
    <location>
        <begin position="966"/>
        <end position="993"/>
    </location>
</feature>
<feature type="region of interest" description="Disordered" evidence="2">
    <location>
        <begin position="1031"/>
        <end position="1077"/>
    </location>
</feature>
<evidence type="ECO:0000256" key="1">
    <source>
        <dbReference type="SAM" id="Coils"/>
    </source>
</evidence>
<feature type="coiled-coil region" evidence="1">
    <location>
        <begin position="477"/>
        <end position="571"/>
    </location>
</feature>
<dbReference type="EMBL" id="JAFHDT010000002">
    <property type="protein sequence ID" value="KAI7813612.1"/>
    <property type="molecule type" value="Genomic_DNA"/>
</dbReference>
<feature type="coiled-coil region" evidence="1">
    <location>
        <begin position="826"/>
        <end position="889"/>
    </location>
</feature>
<organism evidence="3 4">
    <name type="scientific">Triplophysa rosa</name>
    <name type="common">Cave loach</name>
    <dbReference type="NCBI Taxonomy" id="992332"/>
    <lineage>
        <taxon>Eukaryota</taxon>
        <taxon>Metazoa</taxon>
        <taxon>Chordata</taxon>
        <taxon>Craniata</taxon>
        <taxon>Vertebrata</taxon>
        <taxon>Euteleostomi</taxon>
        <taxon>Actinopterygii</taxon>
        <taxon>Neopterygii</taxon>
        <taxon>Teleostei</taxon>
        <taxon>Ostariophysi</taxon>
        <taxon>Cypriniformes</taxon>
        <taxon>Nemacheilidae</taxon>
        <taxon>Triplophysa</taxon>
    </lineage>
</organism>
<feature type="compositionally biased region" description="Basic residues" evidence="2">
    <location>
        <begin position="308"/>
        <end position="325"/>
    </location>
</feature>
<feature type="compositionally biased region" description="Polar residues" evidence="2">
    <location>
        <begin position="285"/>
        <end position="296"/>
    </location>
</feature>
<dbReference type="AlphaFoldDB" id="A0A9W8CBE4"/>
<evidence type="ECO:0000256" key="2">
    <source>
        <dbReference type="SAM" id="MobiDB-lite"/>
    </source>
</evidence>
<feature type="region of interest" description="Disordered" evidence="2">
    <location>
        <begin position="65"/>
        <end position="113"/>
    </location>
</feature>
<reference evidence="3" key="1">
    <citation type="submission" date="2021-02" db="EMBL/GenBank/DDBJ databases">
        <title>Comparative genomics reveals that relaxation of natural selection precedes convergent phenotypic evolution of cavefish.</title>
        <authorList>
            <person name="Peng Z."/>
        </authorList>
    </citation>
    <scope>NUCLEOTIDE SEQUENCE</scope>
    <source>
        <tissue evidence="3">Muscle</tissue>
    </source>
</reference>
<keyword evidence="4" id="KW-1185">Reference proteome</keyword>
<feature type="region of interest" description="Disordered" evidence="2">
    <location>
        <begin position="766"/>
        <end position="786"/>
    </location>
</feature>
<accession>A0A9W8CBE4</accession>
<comment type="caution">
    <text evidence="3">The sequence shown here is derived from an EMBL/GenBank/DDBJ whole genome shotgun (WGS) entry which is preliminary data.</text>
</comment>
<sequence>METVDHECSGENTDELISAEVDGGVDGYGLMSLSHDYYDRLLDPIDAQLSHLYTQGLRQMRGVNSKRNEFPSSGHLEGSLSLSKDTGLGSTVPTNDKTSSTPSEGKGDQTEHQTADILRESDVWHSEVNGSLRSVSRAEQCRWRLEKLLGKSSEVAGLGNEEDELTMDSICTEDFSARFRDEMLDLSDKAPDVPITSSDTADLTEPQRSLYPQRSKNIPKYPSKTPLRHLTGIHMQSFDSVTIDTDLDTVCSEKVRQHLKSAFTNKNSPVGFRLSRGNVFYTGPGFQNNIQSSSSDDVAEMGGEGSKRYSRGRRHPSGRKGKKQSSQKSGRCGSNTSTERPQDKIRMDKDQLTELRLSLAKLQQQKITVVQFLERLREEMDQTKKEQNSLQIIMRDSRAQVQNIRCELHKLQAQRDVCLEQVRVLKDQQVTLVQRKKTSPSYDISCHNCISRSVSILEREEMDRLLNNTKSELFSEQRRFRDTLDSMKERLDEVNQELEQKDEDFKALQQKRSDLEKQLADTVKEREHVKESSQEALKQQVNRFAALERTVAQKELLLRGLEEEKKALHLELCSLRKENKLKLTEIENRTKKEKEQEISKLTLRLTKRHQEELQTVRLQADELRSAALTEQARAHKQSVDSVHNCIQTKDEEVKRLKAALEQYEDKMRRQTEELRRETQEKIAKALKQEERNWEEQREKALREQRRFLEERVEEAVKREREEVEKERKNTLALQRKVNELQKAEKDAAHLKETLQRSEQELQHLRETLSEKDQKHQRRSARQERQNRNWAQDIHIECTCLQELLKLNGLTFESKHLPDSPTMPEALQTLQSVTKATQQLINDLKNEISSQRRTTLQLSHDEEQELRLVKEQLTKEKEQALTSLKEKLIQEHMKEKSSLCKGRLHMNDDDTDGLFAHLRRQLQAKDDELRLVQKNMAEWKGKTTARLAHKFQLEVTAELNRRVPNPQAEQQKRLERLENEMRLLSMQCRDYRESQLSSNDLQSGPDFQHSSSTQDFTSYKLLQHLQSRIRHLQAETQTPRPVKGDRDARNLGGSYLDTIAQDQESYKKGCSPGRTISS</sequence>
<feature type="compositionally biased region" description="Low complexity" evidence="2">
    <location>
        <begin position="72"/>
        <end position="83"/>
    </location>
</feature>
<keyword evidence="1" id="KW-0175">Coiled coil</keyword>
<feature type="region of interest" description="Disordered" evidence="2">
    <location>
        <begin position="993"/>
        <end position="1012"/>
    </location>
</feature>
<dbReference type="Proteomes" id="UP001059041">
    <property type="component" value="Linkage Group LG2"/>
</dbReference>
<feature type="compositionally biased region" description="Polar residues" evidence="2">
    <location>
        <begin position="88"/>
        <end position="103"/>
    </location>
</feature>
<proteinExistence type="predicted"/>